<organism evidence="1 2">
    <name type="scientific">Seminavis robusta</name>
    <dbReference type="NCBI Taxonomy" id="568900"/>
    <lineage>
        <taxon>Eukaryota</taxon>
        <taxon>Sar</taxon>
        <taxon>Stramenopiles</taxon>
        <taxon>Ochrophyta</taxon>
        <taxon>Bacillariophyta</taxon>
        <taxon>Bacillariophyceae</taxon>
        <taxon>Bacillariophycidae</taxon>
        <taxon>Naviculales</taxon>
        <taxon>Naviculaceae</taxon>
        <taxon>Seminavis</taxon>
    </lineage>
</organism>
<gene>
    <name evidence="1" type="ORF">SEMRO_484_G152210.1</name>
</gene>
<sequence>MIQKRPTFTHPSARCDVYGKVKKLLLGCAIFGCLSFTRLDEYSPVVDVRRQDESSTEAAAGPTDEQKCVPLHLPHNLTFPSPMPPNATIALEPKLGAHRCDRDAVFAVAAGYKLPQIILFVETLIQTGYRGDIVLGINSGDFAELQDFFQYHQPQLIIYELPLHCRHRPRGPICQIHTLYRSNTTGEYLQDARRTRFAAMLRFELFWAWTTWYGPTSRILVSDARDVFFQTSPFDYSDEQIDTTELTTSTTLNVFQEDSLVRDSGANRNWLRNIYGAEIADPMLDLPVICSGTTMGGRIAMDMYLRAMVYQFDRTESTLFGGDQALHNYLIHSQQLNASSAISLSSSDGFTMRVISHPPGYGAVNTVGLTAMRKGPLKQIGVVDGQNRTLNQNGQLAPVVHMFDRDEGLRGIMQDQTDNLLAQWELTRNGAQQQRN</sequence>
<name>A0A9N8HEP4_9STRA</name>
<dbReference type="AlphaFoldDB" id="A0A9N8HEP4"/>
<comment type="caution">
    <text evidence="1">The sequence shown here is derived from an EMBL/GenBank/DDBJ whole genome shotgun (WGS) entry which is preliminary data.</text>
</comment>
<dbReference type="OrthoDB" id="48503at2759"/>
<evidence type="ECO:0000313" key="1">
    <source>
        <dbReference type="EMBL" id="CAB9511421.1"/>
    </source>
</evidence>
<evidence type="ECO:0000313" key="2">
    <source>
        <dbReference type="Proteomes" id="UP001153069"/>
    </source>
</evidence>
<dbReference type="Proteomes" id="UP001153069">
    <property type="component" value="Unassembled WGS sequence"/>
</dbReference>
<keyword evidence="2" id="KW-1185">Reference proteome</keyword>
<dbReference type="EMBL" id="CAICTM010000483">
    <property type="protein sequence ID" value="CAB9511421.1"/>
    <property type="molecule type" value="Genomic_DNA"/>
</dbReference>
<proteinExistence type="predicted"/>
<protein>
    <submittedName>
        <fullName evidence="1">Uncharacterized protein</fullName>
    </submittedName>
</protein>
<reference evidence="1" key="1">
    <citation type="submission" date="2020-06" db="EMBL/GenBank/DDBJ databases">
        <authorList>
            <consortium name="Plant Systems Biology data submission"/>
        </authorList>
    </citation>
    <scope>NUCLEOTIDE SEQUENCE</scope>
    <source>
        <strain evidence="1">D6</strain>
    </source>
</reference>
<accession>A0A9N8HEP4</accession>